<evidence type="ECO:0000256" key="1">
    <source>
        <dbReference type="SAM" id="MobiDB-lite"/>
    </source>
</evidence>
<sequence length="80" mass="8381">MLREHRYVGREAVGGQDDGAGSDLRLPGTLAHPDAHHAGVTVQEADARCAVDERDVGSGRDGIAQEPHEELPALACDVGV</sequence>
<dbReference type="AlphaFoldDB" id="A0A6J7LBS8"/>
<dbReference type="EMBL" id="CAFBNF010000414">
    <property type="protein sequence ID" value="CAB4965601.1"/>
    <property type="molecule type" value="Genomic_DNA"/>
</dbReference>
<gene>
    <name evidence="2" type="ORF">UFOPK3773_02413</name>
</gene>
<feature type="region of interest" description="Disordered" evidence="1">
    <location>
        <begin position="1"/>
        <end position="23"/>
    </location>
</feature>
<accession>A0A6J7LBS8</accession>
<protein>
    <submittedName>
        <fullName evidence="2">Unannotated protein</fullName>
    </submittedName>
</protein>
<evidence type="ECO:0000313" key="2">
    <source>
        <dbReference type="EMBL" id="CAB4965601.1"/>
    </source>
</evidence>
<proteinExistence type="predicted"/>
<organism evidence="2">
    <name type="scientific">freshwater metagenome</name>
    <dbReference type="NCBI Taxonomy" id="449393"/>
    <lineage>
        <taxon>unclassified sequences</taxon>
        <taxon>metagenomes</taxon>
        <taxon>ecological metagenomes</taxon>
    </lineage>
</organism>
<reference evidence="2" key="1">
    <citation type="submission" date="2020-05" db="EMBL/GenBank/DDBJ databases">
        <authorList>
            <person name="Chiriac C."/>
            <person name="Salcher M."/>
            <person name="Ghai R."/>
            <person name="Kavagutti S V."/>
        </authorList>
    </citation>
    <scope>NUCLEOTIDE SEQUENCE</scope>
</reference>
<name>A0A6J7LBS8_9ZZZZ</name>